<dbReference type="AlphaFoldDB" id="L8PH83"/>
<dbReference type="EMBL" id="AMLP01000067">
    <property type="protein sequence ID" value="ELS56946.1"/>
    <property type="molecule type" value="Genomic_DNA"/>
</dbReference>
<name>L8PH83_STRVR</name>
<organism evidence="2 3">
    <name type="scientific">Streptomyces viridochromogenes Tue57</name>
    <dbReference type="NCBI Taxonomy" id="1160705"/>
    <lineage>
        <taxon>Bacteria</taxon>
        <taxon>Bacillati</taxon>
        <taxon>Actinomycetota</taxon>
        <taxon>Actinomycetes</taxon>
        <taxon>Kitasatosporales</taxon>
        <taxon>Streptomycetaceae</taxon>
        <taxon>Streptomyces</taxon>
    </lineage>
</organism>
<accession>L8PH83</accession>
<sequence length="91" mass="9299">MLLCAASAPSARSAGHPPGHPFREVVARSSGGVLLRGTPATGQGRRWPTTSVRGAHGTRYGRPGDTGDTETPGGQPVTDRPPMGERGGEAL</sequence>
<feature type="region of interest" description="Disordered" evidence="1">
    <location>
        <begin position="1"/>
        <end position="91"/>
    </location>
</feature>
<feature type="compositionally biased region" description="Basic and acidic residues" evidence="1">
    <location>
        <begin position="82"/>
        <end position="91"/>
    </location>
</feature>
<reference evidence="2 3" key="1">
    <citation type="journal article" date="2013" name="Genome Announc.">
        <title>Draft Genome Sequence of Streptomyces viridochromogenes Strain Tu57, Producer of Avilamycin.</title>
        <authorList>
            <person name="Gruning B.A."/>
            <person name="Erxleben A."/>
            <person name="Hahnlein A."/>
            <person name="Gunther S."/>
        </authorList>
    </citation>
    <scope>NUCLEOTIDE SEQUENCE [LARGE SCALE GENOMIC DNA]</scope>
    <source>
        <strain evidence="2 3">Tue57</strain>
    </source>
</reference>
<dbReference type="Proteomes" id="UP000011205">
    <property type="component" value="Unassembled WGS sequence"/>
</dbReference>
<proteinExistence type="predicted"/>
<evidence type="ECO:0000256" key="1">
    <source>
        <dbReference type="SAM" id="MobiDB-lite"/>
    </source>
</evidence>
<evidence type="ECO:0000313" key="2">
    <source>
        <dbReference type="EMBL" id="ELS56946.1"/>
    </source>
</evidence>
<comment type="caution">
    <text evidence="2">The sequence shown here is derived from an EMBL/GenBank/DDBJ whole genome shotgun (WGS) entry which is preliminary data.</text>
</comment>
<evidence type="ECO:0000313" key="3">
    <source>
        <dbReference type="Proteomes" id="UP000011205"/>
    </source>
</evidence>
<gene>
    <name evidence="2" type="ORF">STVIR_2114</name>
</gene>
<protein>
    <submittedName>
        <fullName evidence="2">Uncharacterized protein</fullName>
    </submittedName>
</protein>